<evidence type="ECO:0000313" key="1">
    <source>
        <dbReference type="EMBL" id="KAK0463392.1"/>
    </source>
</evidence>
<proteinExistence type="predicted"/>
<dbReference type="AlphaFoldDB" id="A0AA39TLN7"/>
<name>A0AA39TLN7_9AGAR</name>
<protein>
    <submittedName>
        <fullName evidence="1">Uncharacterized protein</fullName>
    </submittedName>
</protein>
<comment type="caution">
    <text evidence="1">The sequence shown here is derived from an EMBL/GenBank/DDBJ whole genome shotgun (WGS) entry which is preliminary data.</text>
</comment>
<reference evidence="1" key="1">
    <citation type="submission" date="2023-06" db="EMBL/GenBank/DDBJ databases">
        <authorList>
            <consortium name="Lawrence Berkeley National Laboratory"/>
            <person name="Ahrendt S."/>
            <person name="Sahu N."/>
            <person name="Indic B."/>
            <person name="Wong-Bajracharya J."/>
            <person name="Merenyi Z."/>
            <person name="Ke H.-M."/>
            <person name="Monk M."/>
            <person name="Kocsube S."/>
            <person name="Drula E."/>
            <person name="Lipzen A."/>
            <person name="Balint B."/>
            <person name="Henrissat B."/>
            <person name="Andreopoulos B."/>
            <person name="Martin F.M."/>
            <person name="Harder C.B."/>
            <person name="Rigling D."/>
            <person name="Ford K.L."/>
            <person name="Foster G.D."/>
            <person name="Pangilinan J."/>
            <person name="Papanicolaou A."/>
            <person name="Barry K."/>
            <person name="LaButti K."/>
            <person name="Viragh M."/>
            <person name="Koriabine M."/>
            <person name="Yan M."/>
            <person name="Riley R."/>
            <person name="Champramary S."/>
            <person name="Plett K.L."/>
            <person name="Tsai I.J."/>
            <person name="Slot J."/>
            <person name="Sipos G."/>
            <person name="Plett J."/>
            <person name="Nagy L.G."/>
            <person name="Grigoriev I.V."/>
        </authorList>
    </citation>
    <scope>NUCLEOTIDE SEQUENCE</scope>
    <source>
        <strain evidence="1">ICMP 16352</strain>
    </source>
</reference>
<sequence>MVFRHINKDLQERRYHNNFIDDNIASLMGISEHSIYRWQANVEHYGSVIPPPNPFEGHPPLLHAEAMNNLLVVAHDLSISRSQVHQVIKYCGIIYKLMSHAAAERDEQAREVWRQEYQMLWIGNTSKDDRTVYCHYGIQL</sequence>
<dbReference type="EMBL" id="JAUEPR010000109">
    <property type="protein sequence ID" value="KAK0463392.1"/>
    <property type="molecule type" value="Genomic_DNA"/>
</dbReference>
<dbReference type="Proteomes" id="UP001175227">
    <property type="component" value="Unassembled WGS sequence"/>
</dbReference>
<keyword evidence="2" id="KW-1185">Reference proteome</keyword>
<gene>
    <name evidence="1" type="ORF">IW261DRAFT_1586665</name>
</gene>
<evidence type="ECO:0000313" key="2">
    <source>
        <dbReference type="Proteomes" id="UP001175227"/>
    </source>
</evidence>
<organism evidence="1 2">
    <name type="scientific">Armillaria novae-zelandiae</name>
    <dbReference type="NCBI Taxonomy" id="153914"/>
    <lineage>
        <taxon>Eukaryota</taxon>
        <taxon>Fungi</taxon>
        <taxon>Dikarya</taxon>
        <taxon>Basidiomycota</taxon>
        <taxon>Agaricomycotina</taxon>
        <taxon>Agaricomycetes</taxon>
        <taxon>Agaricomycetidae</taxon>
        <taxon>Agaricales</taxon>
        <taxon>Marasmiineae</taxon>
        <taxon>Physalacriaceae</taxon>
        <taxon>Armillaria</taxon>
    </lineage>
</organism>
<accession>A0AA39TLN7</accession>